<organism evidence="2 3">
    <name type="scientific">Gordonia hankookensis</name>
    <dbReference type="NCBI Taxonomy" id="589403"/>
    <lineage>
        <taxon>Bacteria</taxon>
        <taxon>Bacillati</taxon>
        <taxon>Actinomycetota</taxon>
        <taxon>Actinomycetes</taxon>
        <taxon>Mycobacteriales</taxon>
        <taxon>Gordoniaceae</taxon>
        <taxon>Gordonia</taxon>
    </lineage>
</organism>
<dbReference type="RefSeq" id="WP_190266117.1">
    <property type="nucleotide sequence ID" value="NZ_BAABAD010000003.1"/>
</dbReference>
<name>A0ABR7W9H4_9ACTN</name>
<dbReference type="PROSITE" id="PS51340">
    <property type="entry name" value="MOSC"/>
    <property type="match status" value="1"/>
</dbReference>
<proteinExistence type="predicted"/>
<dbReference type="Gene3D" id="2.40.33.20">
    <property type="entry name" value="PK beta-barrel domain-like"/>
    <property type="match status" value="1"/>
</dbReference>
<evidence type="ECO:0000313" key="2">
    <source>
        <dbReference type="EMBL" id="MBD1319260.1"/>
    </source>
</evidence>
<comment type="caution">
    <text evidence="2">The sequence shown here is derived from an EMBL/GenBank/DDBJ whole genome shotgun (WGS) entry which is preliminary data.</text>
</comment>
<protein>
    <submittedName>
        <fullName evidence="2">MOSC domain-containing protein</fullName>
    </submittedName>
</protein>
<accession>A0ABR7W9H4</accession>
<evidence type="ECO:0000313" key="3">
    <source>
        <dbReference type="Proteomes" id="UP000602395"/>
    </source>
</evidence>
<dbReference type="InterPro" id="IPR005302">
    <property type="entry name" value="MoCF_Sase_C"/>
</dbReference>
<dbReference type="EMBL" id="JACWMS010000001">
    <property type="protein sequence ID" value="MBD1319260.1"/>
    <property type="molecule type" value="Genomic_DNA"/>
</dbReference>
<evidence type="ECO:0000259" key="1">
    <source>
        <dbReference type="PROSITE" id="PS51340"/>
    </source>
</evidence>
<sequence>MSSTTAHVTQLWRHPVKSMAGEQLETATVGRRGVLGDRLWALHDVERDTTISARRLPAVLRFAARYVSAPGRDAGPGQAPAVIVTAPDGTEHHSDDPGIHAALSSRLDRDVRLVPLPDDPRAHRLPWRERLGTLTPGALARDLGIAPDEKMPKISDMNARALATLARNATPPGSFVDLCPVHLISEASTATIADAIGDDHVDPRRFRPNIVIAGTASGLPEAEWPEATIDLGNVRLHVVMKTVRCVVPSREHIDLPLDKRLTRAVASRADRYLGVYADVVLAGEIRVGNVLTVTPPRPPNRLQRLAGTGRTLALDGANRAVELLRRP</sequence>
<dbReference type="Pfam" id="PF03476">
    <property type="entry name" value="MOSC_N"/>
    <property type="match status" value="1"/>
</dbReference>
<keyword evidence="3" id="KW-1185">Reference proteome</keyword>
<dbReference type="InterPro" id="IPR005303">
    <property type="entry name" value="MOCOS_middle"/>
</dbReference>
<dbReference type="Proteomes" id="UP000602395">
    <property type="component" value="Unassembled WGS sequence"/>
</dbReference>
<dbReference type="SUPFAM" id="SSF50800">
    <property type="entry name" value="PK beta-barrel domain-like"/>
    <property type="match status" value="1"/>
</dbReference>
<feature type="domain" description="MOSC" evidence="1">
    <location>
        <begin position="123"/>
        <end position="294"/>
    </location>
</feature>
<dbReference type="Pfam" id="PF03473">
    <property type="entry name" value="MOSC"/>
    <property type="match status" value="1"/>
</dbReference>
<gene>
    <name evidence="2" type="ORF">IDF66_06660</name>
</gene>
<dbReference type="InterPro" id="IPR011037">
    <property type="entry name" value="Pyrv_Knase-like_insert_dom_sf"/>
</dbReference>
<reference evidence="2 3" key="1">
    <citation type="submission" date="2020-09" db="EMBL/GenBank/DDBJ databases">
        <title>Novel species in genus Gordonia.</title>
        <authorList>
            <person name="Zhang G."/>
        </authorList>
    </citation>
    <scope>NUCLEOTIDE SEQUENCE [LARGE SCALE GENOMIC DNA]</scope>
    <source>
        <strain evidence="2 3">ON-33</strain>
    </source>
</reference>